<evidence type="ECO:0000256" key="1">
    <source>
        <dbReference type="ARBA" id="ARBA00004123"/>
    </source>
</evidence>
<accession>A0AAD9WAB9</accession>
<keyword evidence="6" id="KW-0539">Nucleus</keyword>
<proteinExistence type="inferred from homology"/>
<dbReference type="InterPro" id="IPR037525">
    <property type="entry name" value="Velvet_dom"/>
</dbReference>
<feature type="compositionally biased region" description="Pro residues" evidence="8">
    <location>
        <begin position="343"/>
        <end position="353"/>
    </location>
</feature>
<feature type="compositionally biased region" description="Basic and acidic residues" evidence="8">
    <location>
        <begin position="414"/>
        <end position="424"/>
    </location>
</feature>
<feature type="compositionally biased region" description="Basic and acidic residues" evidence="8">
    <location>
        <begin position="159"/>
        <end position="168"/>
    </location>
</feature>
<dbReference type="GO" id="GO:0005737">
    <property type="term" value="C:cytoplasm"/>
    <property type="evidence" value="ECO:0007669"/>
    <property type="project" value="UniProtKB-SubCell"/>
</dbReference>
<evidence type="ECO:0000256" key="7">
    <source>
        <dbReference type="ARBA" id="ARBA00038005"/>
    </source>
</evidence>
<dbReference type="PANTHER" id="PTHR33572">
    <property type="entry name" value="SPORE DEVELOPMENT REGULATOR VOSA"/>
    <property type="match status" value="1"/>
</dbReference>
<feature type="compositionally biased region" description="Low complexity" evidence="8">
    <location>
        <begin position="327"/>
        <end position="342"/>
    </location>
</feature>
<comment type="subcellular location">
    <subcellularLocation>
        <location evidence="2">Cytoplasm</location>
    </subcellularLocation>
    <subcellularLocation>
        <location evidence="1">Nucleus</location>
    </subcellularLocation>
</comment>
<evidence type="ECO:0000256" key="4">
    <source>
        <dbReference type="ARBA" id="ARBA00023015"/>
    </source>
</evidence>
<evidence type="ECO:0000256" key="5">
    <source>
        <dbReference type="ARBA" id="ARBA00023163"/>
    </source>
</evidence>
<evidence type="ECO:0000313" key="10">
    <source>
        <dbReference type="EMBL" id="KAK2624272.1"/>
    </source>
</evidence>
<dbReference type="Pfam" id="PF11754">
    <property type="entry name" value="Velvet"/>
    <property type="match status" value="2"/>
</dbReference>
<dbReference type="FunFam" id="2.60.40.3960:FF:000001">
    <property type="entry name" value="Sexual development activator VeA"/>
    <property type="match status" value="1"/>
</dbReference>
<dbReference type="EMBL" id="JAUBYV010000010">
    <property type="protein sequence ID" value="KAK2624272.1"/>
    <property type="molecule type" value="Genomic_DNA"/>
</dbReference>
<feature type="compositionally biased region" description="Acidic residues" evidence="8">
    <location>
        <begin position="448"/>
        <end position="457"/>
    </location>
</feature>
<sequence length="480" mass="53431">MASVARVGARRDPTIASVSRYTTAGRKLTYELRVIQQPERARACGSGAKSSADRRPVDPPPVVELRIFEGEGVGEDREDVTFGYGANFFLYATLEVARPMAHMRGQPAAGPTIPVLTGMPVSGMAYLDRPSEAGYFIFPDLSVRHEGIYSLSFNLYEETKDPSDRDAEPQDSPGTAPAMADPSFDWRLEIKSDAFTVYSAKKFPGLAESTVLSRTVAEQGCRVRIRRDVRMRRRDKKGHNDMEAPEDEWSRAARPIEPDTYREKPRSRGRDEGRAPSRADVYRPDSDSPLLAPAPRAEGGARNFRPAQAGSQPFAAMARYGAPQPQPQFSQPQQPPQQQQQFPPAPTAYPPNTQPQYEQPRYNPQPLPLMHPSYNRPHPVSAFPAEPAREREIQYPPPPPLAAAPLAVAPPSAESKRLGEKRTYDSVFDSSPTTHPLHNGMRPSSPDFDADEDNEEEFAAKMEYKRADGSQNNRFLNIMR</sequence>
<keyword evidence="5" id="KW-0804">Transcription</keyword>
<comment type="caution">
    <text evidence="10">The sequence shown here is derived from an EMBL/GenBank/DDBJ whole genome shotgun (WGS) entry which is preliminary data.</text>
</comment>
<dbReference type="PANTHER" id="PTHR33572:SF14">
    <property type="entry name" value="DEVELOPMENTAL AND SECONDARY METABOLISM REGULATOR VEA"/>
    <property type="match status" value="1"/>
</dbReference>
<dbReference type="AlphaFoldDB" id="A0AAD9WAB9"/>
<dbReference type="InterPro" id="IPR038491">
    <property type="entry name" value="Velvet_dom_sf"/>
</dbReference>
<dbReference type="PROSITE" id="PS51821">
    <property type="entry name" value="VELVET"/>
    <property type="match status" value="1"/>
</dbReference>
<evidence type="ECO:0000256" key="8">
    <source>
        <dbReference type="SAM" id="MobiDB-lite"/>
    </source>
</evidence>
<feature type="compositionally biased region" description="Basic and acidic residues" evidence="8">
    <location>
        <begin position="238"/>
        <end position="286"/>
    </location>
</feature>
<gene>
    <name evidence="10" type="ORF">QTJ16_006222</name>
</gene>
<dbReference type="Proteomes" id="UP001285354">
    <property type="component" value="Unassembled WGS sequence"/>
</dbReference>
<evidence type="ECO:0000313" key="11">
    <source>
        <dbReference type="Proteomes" id="UP001285354"/>
    </source>
</evidence>
<feature type="region of interest" description="Disordered" evidence="8">
    <location>
        <begin position="232"/>
        <end position="457"/>
    </location>
</feature>
<protein>
    <recommendedName>
        <fullName evidence="9">Velvet domain-containing protein</fullName>
    </recommendedName>
</protein>
<dbReference type="InterPro" id="IPR021740">
    <property type="entry name" value="Velvet"/>
</dbReference>
<dbReference type="Gene3D" id="2.60.40.3960">
    <property type="entry name" value="Velvet domain"/>
    <property type="match status" value="1"/>
</dbReference>
<reference evidence="10" key="1">
    <citation type="submission" date="2023-06" db="EMBL/GenBank/DDBJ databases">
        <title>Draft genome of Marssonina rosae.</title>
        <authorList>
            <person name="Cheng Q."/>
        </authorList>
    </citation>
    <scope>NUCLEOTIDE SEQUENCE</scope>
    <source>
        <strain evidence="10">R4</strain>
    </source>
</reference>
<name>A0AAD9WAB9_9HELO</name>
<keyword evidence="3" id="KW-0963">Cytoplasm</keyword>
<dbReference type="GO" id="GO:0005634">
    <property type="term" value="C:nucleus"/>
    <property type="evidence" value="ECO:0007669"/>
    <property type="project" value="UniProtKB-SubCell"/>
</dbReference>
<dbReference type="GO" id="GO:0051176">
    <property type="term" value="P:positive regulation of sulfur metabolic process"/>
    <property type="evidence" value="ECO:0007669"/>
    <property type="project" value="UniProtKB-ARBA"/>
</dbReference>
<keyword evidence="4" id="KW-0805">Transcription regulation</keyword>
<evidence type="ECO:0000259" key="9">
    <source>
        <dbReference type="PROSITE" id="PS51821"/>
    </source>
</evidence>
<evidence type="ECO:0000256" key="2">
    <source>
        <dbReference type="ARBA" id="ARBA00004496"/>
    </source>
</evidence>
<evidence type="ECO:0000256" key="3">
    <source>
        <dbReference type="ARBA" id="ARBA00022490"/>
    </source>
</evidence>
<comment type="similarity">
    <text evidence="7">Belongs to the velvet family. VeA subfamily.</text>
</comment>
<organism evidence="10 11">
    <name type="scientific">Diplocarpon rosae</name>
    <dbReference type="NCBI Taxonomy" id="946125"/>
    <lineage>
        <taxon>Eukaryota</taxon>
        <taxon>Fungi</taxon>
        <taxon>Dikarya</taxon>
        <taxon>Ascomycota</taxon>
        <taxon>Pezizomycotina</taxon>
        <taxon>Leotiomycetes</taxon>
        <taxon>Helotiales</taxon>
        <taxon>Drepanopezizaceae</taxon>
        <taxon>Diplocarpon</taxon>
    </lineage>
</organism>
<feature type="region of interest" description="Disordered" evidence="8">
    <location>
        <begin position="159"/>
        <end position="183"/>
    </location>
</feature>
<dbReference type="GO" id="GO:0034250">
    <property type="term" value="P:positive regulation of amide metabolic process"/>
    <property type="evidence" value="ECO:0007669"/>
    <property type="project" value="UniProtKB-ARBA"/>
</dbReference>
<keyword evidence="11" id="KW-1185">Reference proteome</keyword>
<feature type="domain" description="Velvet" evidence="9">
    <location>
        <begin position="25"/>
        <end position="226"/>
    </location>
</feature>
<dbReference type="GO" id="GO:0043455">
    <property type="term" value="P:regulation of secondary metabolic process"/>
    <property type="evidence" value="ECO:0007669"/>
    <property type="project" value="UniProtKB-ARBA"/>
</dbReference>
<evidence type="ECO:0000256" key="6">
    <source>
        <dbReference type="ARBA" id="ARBA00023242"/>
    </source>
</evidence>